<keyword evidence="3" id="KW-0175">Coiled coil</keyword>
<dbReference type="GO" id="GO:0007155">
    <property type="term" value="P:cell adhesion"/>
    <property type="evidence" value="ECO:0007669"/>
    <property type="project" value="InterPro"/>
</dbReference>
<sequence>MTTVGSTSSASGIDPATMASQLVAAERAPTDTRYAATETKINAQVSAVATLRSAFSSLTLAMNALNSKSTTAARAVSLGSTTAGFTATASAGAATGNYAVEVISLASAQKLASPAFASRDTALGTGTLSIGYGSTQLSVDVTAVNNSLVGIRDAINKAAGGKGVAASIVTGDDGAHLVLTSLDGGTANAISVSASGDNGSLGALTYGAGASGGMTELTAAADAQIKVDGVLKKSASNTVTGLIDGVTFNLSAASPGTTVQMTIANDSAAQFAAVKNFADKYNAAMAAIASTTSYDVTTKTAAALNGDAMVRGTTRQLRDILSGNVVDLKAMGISIAKDGTLSLSQSDFTAAMSKDGSALTRVFGSGSDTMVGKLTTVLKGLTDSGGLLDSRNDSLSIQTKKLDAQKDALDTRMAAAEARYKAQFTALDAMMTRLQSTSDFLTQQLKKSSSDD</sequence>
<evidence type="ECO:0000256" key="2">
    <source>
        <dbReference type="ARBA" id="ARBA00011255"/>
    </source>
</evidence>
<protein>
    <recommendedName>
        <fullName evidence="5">Flagellar hook-associated protein 2</fullName>
        <shortName evidence="5">HAP2</shortName>
    </recommendedName>
    <alternativeName>
        <fullName evidence="5">Flagellar cap protein</fullName>
    </alternativeName>
</protein>
<dbReference type="GO" id="GO:0009424">
    <property type="term" value="C:bacterial-type flagellum hook"/>
    <property type="evidence" value="ECO:0007669"/>
    <property type="project" value="UniProtKB-UniRule"/>
</dbReference>
<dbReference type="InterPro" id="IPR003481">
    <property type="entry name" value="FliD_N"/>
</dbReference>
<dbReference type="Pfam" id="PF07195">
    <property type="entry name" value="FliD_C"/>
    <property type="match status" value="1"/>
</dbReference>
<dbReference type="Pfam" id="PF07196">
    <property type="entry name" value="Flagellin_IN"/>
    <property type="match status" value="1"/>
</dbReference>
<proteinExistence type="inferred from homology"/>
<keyword evidence="4 5" id="KW-0975">Bacterial flagellum</keyword>
<feature type="domain" description="Flagellar hook-associated protein 2 C-terminal" evidence="7">
    <location>
        <begin position="220"/>
        <end position="436"/>
    </location>
</feature>
<keyword evidence="8" id="KW-0966">Cell projection</keyword>
<evidence type="ECO:0000313" key="9">
    <source>
        <dbReference type="Proteomes" id="UP000292627"/>
    </source>
</evidence>
<keyword evidence="8" id="KW-0282">Flagellum</keyword>
<comment type="subcellular location">
    <subcellularLocation>
        <location evidence="5">Secreted</location>
    </subcellularLocation>
    <subcellularLocation>
        <location evidence="5">Bacterial flagellum</location>
    </subcellularLocation>
</comment>
<dbReference type="Proteomes" id="UP000292627">
    <property type="component" value="Unassembled WGS sequence"/>
</dbReference>
<dbReference type="Pfam" id="PF02465">
    <property type="entry name" value="FliD_N"/>
    <property type="match status" value="1"/>
</dbReference>
<name>A0A4Q8LHX7_9GAMM</name>
<comment type="function">
    <text evidence="5">Required for morphogenesis and for the elongation of the flagellar filament by facilitating polymerization of the flagellin monomers at the tip of growing filament. Forms a capping structure, which prevents flagellin subunits (transported through the central channel of the flagellum) from leaking out without polymerization at the distal end.</text>
</comment>
<dbReference type="GO" id="GO:0005576">
    <property type="term" value="C:extracellular region"/>
    <property type="evidence" value="ECO:0007669"/>
    <property type="project" value="UniProtKB-SubCell"/>
</dbReference>
<feature type="domain" description="Flagellar hook-associated protein 2 N-terminal" evidence="6">
    <location>
        <begin position="11"/>
        <end position="109"/>
    </location>
</feature>
<dbReference type="PANTHER" id="PTHR30288:SF0">
    <property type="entry name" value="FLAGELLAR HOOK-ASSOCIATED PROTEIN 2"/>
    <property type="match status" value="1"/>
</dbReference>
<evidence type="ECO:0000259" key="6">
    <source>
        <dbReference type="Pfam" id="PF02465"/>
    </source>
</evidence>
<evidence type="ECO:0000256" key="5">
    <source>
        <dbReference type="RuleBase" id="RU362066"/>
    </source>
</evidence>
<evidence type="ECO:0000256" key="3">
    <source>
        <dbReference type="ARBA" id="ARBA00023054"/>
    </source>
</evidence>
<organism evidence="8 9">
    <name type="scientific">Pseudoxanthomonas winnipegensis</name>
    <dbReference type="NCBI Taxonomy" id="2480810"/>
    <lineage>
        <taxon>Bacteria</taxon>
        <taxon>Pseudomonadati</taxon>
        <taxon>Pseudomonadota</taxon>
        <taxon>Gammaproteobacteria</taxon>
        <taxon>Lysobacterales</taxon>
        <taxon>Lysobacteraceae</taxon>
        <taxon>Pseudoxanthomonas</taxon>
    </lineage>
</organism>
<comment type="subunit">
    <text evidence="2 5">Homopentamer.</text>
</comment>
<dbReference type="GO" id="GO:0071973">
    <property type="term" value="P:bacterial-type flagellum-dependent cell motility"/>
    <property type="evidence" value="ECO:0007669"/>
    <property type="project" value="TreeGrafter"/>
</dbReference>
<comment type="similarity">
    <text evidence="1 5">Belongs to the FliD family.</text>
</comment>
<evidence type="ECO:0000259" key="7">
    <source>
        <dbReference type="Pfam" id="PF07195"/>
    </source>
</evidence>
<dbReference type="OrthoDB" id="5980200at2"/>
<reference evidence="8 9" key="1">
    <citation type="submission" date="2019-02" db="EMBL/GenBank/DDBJ databases">
        <title>WGS of Pseudoxanthomonas species novum from clinical isolates.</title>
        <authorList>
            <person name="Bernier A.-M."/>
            <person name="Bernard K."/>
            <person name="Vachon A."/>
        </authorList>
    </citation>
    <scope>NUCLEOTIDE SEQUENCE [LARGE SCALE GENOMIC DNA]</scope>
    <source>
        <strain evidence="8 9">NML171200</strain>
    </source>
</reference>
<accession>A0A4Q8LHX7</accession>
<keyword evidence="8" id="KW-0969">Cilium</keyword>
<dbReference type="InterPro" id="IPR010810">
    <property type="entry name" value="Flagellin_hook_IN_motif"/>
</dbReference>
<dbReference type="RefSeq" id="WP_130550150.1">
    <property type="nucleotide sequence ID" value="NZ_SHMC01000001.1"/>
</dbReference>
<dbReference type="PANTHER" id="PTHR30288">
    <property type="entry name" value="FLAGELLAR CAP/ASSEMBLY PROTEIN FLID"/>
    <property type="match status" value="1"/>
</dbReference>
<evidence type="ECO:0000256" key="1">
    <source>
        <dbReference type="ARBA" id="ARBA00009764"/>
    </source>
</evidence>
<dbReference type="AlphaFoldDB" id="A0A4Q8LHX7"/>
<dbReference type="InterPro" id="IPR040026">
    <property type="entry name" value="FliD"/>
</dbReference>
<dbReference type="InterPro" id="IPR010809">
    <property type="entry name" value="FliD_C"/>
</dbReference>
<evidence type="ECO:0000256" key="4">
    <source>
        <dbReference type="ARBA" id="ARBA00023143"/>
    </source>
</evidence>
<dbReference type="EMBL" id="SHMC01000001">
    <property type="protein sequence ID" value="TAA28623.1"/>
    <property type="molecule type" value="Genomic_DNA"/>
</dbReference>
<comment type="caution">
    <text evidence="8">The sequence shown here is derived from an EMBL/GenBank/DDBJ whole genome shotgun (WGS) entry which is preliminary data.</text>
</comment>
<gene>
    <name evidence="8" type="ORF">EA660_03320</name>
</gene>
<dbReference type="GO" id="GO:0009421">
    <property type="term" value="C:bacterial-type flagellum filament cap"/>
    <property type="evidence" value="ECO:0007669"/>
    <property type="project" value="InterPro"/>
</dbReference>
<evidence type="ECO:0000313" key="8">
    <source>
        <dbReference type="EMBL" id="TAA28623.1"/>
    </source>
</evidence>
<keyword evidence="5" id="KW-0964">Secreted</keyword>